<keyword evidence="2 5" id="KW-0812">Transmembrane</keyword>
<feature type="transmembrane region" description="Helical" evidence="5">
    <location>
        <begin position="274"/>
        <end position="295"/>
    </location>
</feature>
<comment type="similarity">
    <text evidence="5">Belongs to the binding-protein-dependent transport system permease family.</text>
</comment>
<dbReference type="PROSITE" id="PS50928">
    <property type="entry name" value="ABC_TM1"/>
    <property type="match status" value="1"/>
</dbReference>
<dbReference type="AlphaFoldDB" id="A0A7Z2W2H8"/>
<name>A0A7Z2W2H8_9BURK</name>
<evidence type="ECO:0000259" key="7">
    <source>
        <dbReference type="PROSITE" id="PS50928"/>
    </source>
</evidence>
<gene>
    <name evidence="8" type="ORF">HH212_20895</name>
</gene>
<dbReference type="InterPro" id="IPR000515">
    <property type="entry name" value="MetI-like"/>
</dbReference>
<dbReference type="PANTHER" id="PTHR43879">
    <property type="entry name" value="ABC TRANSPORTER PERMEASE PROTEIN"/>
    <property type="match status" value="1"/>
</dbReference>
<keyword evidence="3 5" id="KW-1133">Transmembrane helix</keyword>
<dbReference type="Proteomes" id="UP000502415">
    <property type="component" value="Chromosome"/>
</dbReference>
<keyword evidence="5" id="KW-0813">Transport</keyword>
<dbReference type="PANTHER" id="PTHR43879:SF1">
    <property type="entry name" value="GLUCOSE IMPORT SYSTEM PERMEASE PROTEIN GLCU"/>
    <property type="match status" value="1"/>
</dbReference>
<protein>
    <submittedName>
        <fullName evidence="8">Carbohydrate ABC transporter permease</fullName>
    </submittedName>
</protein>
<comment type="subcellular location">
    <subcellularLocation>
        <location evidence="1 5">Cell membrane</location>
        <topology evidence="1 5">Multi-pass membrane protein</topology>
    </subcellularLocation>
</comment>
<feature type="transmembrane region" description="Helical" evidence="5">
    <location>
        <begin position="36"/>
        <end position="57"/>
    </location>
</feature>
<feature type="transmembrane region" description="Helical" evidence="5">
    <location>
        <begin position="166"/>
        <end position="191"/>
    </location>
</feature>
<evidence type="ECO:0000256" key="1">
    <source>
        <dbReference type="ARBA" id="ARBA00004651"/>
    </source>
</evidence>
<evidence type="ECO:0000256" key="4">
    <source>
        <dbReference type="ARBA" id="ARBA00023136"/>
    </source>
</evidence>
<keyword evidence="4 5" id="KW-0472">Membrane</keyword>
<dbReference type="GO" id="GO:0055085">
    <property type="term" value="P:transmembrane transport"/>
    <property type="evidence" value="ECO:0007669"/>
    <property type="project" value="InterPro"/>
</dbReference>
<dbReference type="GO" id="GO:0005886">
    <property type="term" value="C:plasma membrane"/>
    <property type="evidence" value="ECO:0007669"/>
    <property type="project" value="UniProtKB-SubCell"/>
</dbReference>
<feature type="transmembrane region" description="Helical" evidence="5">
    <location>
        <begin position="139"/>
        <end position="160"/>
    </location>
</feature>
<accession>A0A7Z2W2H8</accession>
<evidence type="ECO:0000256" key="6">
    <source>
        <dbReference type="SAM" id="MobiDB-lite"/>
    </source>
</evidence>
<feature type="transmembrane region" description="Helical" evidence="5">
    <location>
        <begin position="212"/>
        <end position="235"/>
    </location>
</feature>
<dbReference type="InterPro" id="IPR035906">
    <property type="entry name" value="MetI-like_sf"/>
</dbReference>
<proteinExistence type="inferred from homology"/>
<dbReference type="Pfam" id="PF00528">
    <property type="entry name" value="BPD_transp_1"/>
    <property type="match status" value="1"/>
</dbReference>
<evidence type="ECO:0000256" key="2">
    <source>
        <dbReference type="ARBA" id="ARBA00022692"/>
    </source>
</evidence>
<feature type="domain" description="ABC transmembrane type-1" evidence="7">
    <location>
        <begin position="104"/>
        <end position="296"/>
    </location>
</feature>
<feature type="region of interest" description="Disordered" evidence="6">
    <location>
        <begin position="1"/>
        <end position="29"/>
    </location>
</feature>
<feature type="transmembrane region" description="Helical" evidence="5">
    <location>
        <begin position="108"/>
        <end position="132"/>
    </location>
</feature>
<keyword evidence="9" id="KW-1185">Reference proteome</keyword>
<organism evidence="8 9">
    <name type="scientific">Massilia forsythiae</name>
    <dbReference type="NCBI Taxonomy" id="2728020"/>
    <lineage>
        <taxon>Bacteria</taxon>
        <taxon>Pseudomonadati</taxon>
        <taxon>Pseudomonadota</taxon>
        <taxon>Betaproteobacteria</taxon>
        <taxon>Burkholderiales</taxon>
        <taxon>Oxalobacteraceae</taxon>
        <taxon>Telluria group</taxon>
        <taxon>Massilia</taxon>
    </lineage>
</organism>
<dbReference type="EMBL" id="CP051685">
    <property type="protein sequence ID" value="QJE03509.1"/>
    <property type="molecule type" value="Genomic_DNA"/>
</dbReference>
<evidence type="ECO:0000313" key="9">
    <source>
        <dbReference type="Proteomes" id="UP000502415"/>
    </source>
</evidence>
<dbReference type="Gene3D" id="1.10.3720.10">
    <property type="entry name" value="MetI-like"/>
    <property type="match status" value="1"/>
</dbReference>
<dbReference type="KEGG" id="mfy:HH212_20895"/>
<sequence>MARAVAVPPPRSGRVRGEAGRRGKRPRRRGSRSARIGLYAFLVTAALFFLLPLYVMVVTSLKPMEEIRQGGIFALPHALTLAPWRQAWSGVCTGAACEGVRTGFWNSVAIAVPSTVLAILLGAVNGYALSFWRPRGAGVLFAVLLAGAFLPVQVMIYPLVRVMALAGLFGSLPAIVLVHLVFGMPVMTLLFRNYYAGVPHELFQAARIDGGGFWRIFLQVMLPLSLPVIVVAAIMQVTGVWNDYILGLVFAGRDNLPMTVQLNNVINTTTGIRLYNVNMAATILTALLPLALYFLSGRWFVRGIAAGAVKG</sequence>
<reference evidence="8 9" key="1">
    <citation type="submission" date="2020-04" db="EMBL/GenBank/DDBJ databases">
        <title>Genome sequencing of novel species.</title>
        <authorList>
            <person name="Heo J."/>
            <person name="Kim S.-J."/>
            <person name="Kim J.-S."/>
            <person name="Hong S.-B."/>
            <person name="Kwon S.-W."/>
        </authorList>
    </citation>
    <scope>NUCLEOTIDE SEQUENCE [LARGE SCALE GENOMIC DNA]</scope>
    <source>
        <strain evidence="8 9">GN2-R2</strain>
    </source>
</reference>
<evidence type="ECO:0000256" key="5">
    <source>
        <dbReference type="RuleBase" id="RU363032"/>
    </source>
</evidence>
<dbReference type="SUPFAM" id="SSF161098">
    <property type="entry name" value="MetI-like"/>
    <property type="match status" value="1"/>
</dbReference>
<dbReference type="CDD" id="cd06261">
    <property type="entry name" value="TM_PBP2"/>
    <property type="match status" value="1"/>
</dbReference>
<evidence type="ECO:0000313" key="8">
    <source>
        <dbReference type="EMBL" id="QJE03509.1"/>
    </source>
</evidence>
<evidence type="ECO:0000256" key="3">
    <source>
        <dbReference type="ARBA" id="ARBA00022989"/>
    </source>
</evidence>